<accession>A0AAN6Q5S1</accession>
<reference evidence="1" key="1">
    <citation type="journal article" date="2023" name="Mol. Phylogenet. Evol.">
        <title>Genome-scale phylogeny and comparative genomics of the fungal order Sordariales.</title>
        <authorList>
            <person name="Hensen N."/>
            <person name="Bonometti L."/>
            <person name="Westerberg I."/>
            <person name="Brannstrom I.O."/>
            <person name="Guillou S."/>
            <person name="Cros-Aarteil S."/>
            <person name="Calhoun S."/>
            <person name="Haridas S."/>
            <person name="Kuo A."/>
            <person name="Mondo S."/>
            <person name="Pangilinan J."/>
            <person name="Riley R."/>
            <person name="LaButti K."/>
            <person name="Andreopoulos B."/>
            <person name="Lipzen A."/>
            <person name="Chen C."/>
            <person name="Yan M."/>
            <person name="Daum C."/>
            <person name="Ng V."/>
            <person name="Clum A."/>
            <person name="Steindorff A."/>
            <person name="Ohm R.A."/>
            <person name="Martin F."/>
            <person name="Silar P."/>
            <person name="Natvig D.O."/>
            <person name="Lalanne C."/>
            <person name="Gautier V."/>
            <person name="Ament-Velasquez S.L."/>
            <person name="Kruys A."/>
            <person name="Hutchinson M.I."/>
            <person name="Powell A.J."/>
            <person name="Barry K."/>
            <person name="Miller A.N."/>
            <person name="Grigoriev I.V."/>
            <person name="Debuchy R."/>
            <person name="Gladieux P."/>
            <person name="Hiltunen Thoren M."/>
            <person name="Johannesson H."/>
        </authorList>
    </citation>
    <scope>NUCLEOTIDE SEQUENCE</scope>
    <source>
        <strain evidence="1">CBS 757.83</strain>
    </source>
</reference>
<comment type="caution">
    <text evidence="1">The sequence shown here is derived from an EMBL/GenBank/DDBJ whole genome shotgun (WGS) entry which is preliminary data.</text>
</comment>
<evidence type="ECO:0000313" key="2">
    <source>
        <dbReference type="Proteomes" id="UP001305647"/>
    </source>
</evidence>
<gene>
    <name evidence="1" type="ORF">N658DRAFT_63243</name>
</gene>
<keyword evidence="2" id="KW-1185">Reference proteome</keyword>
<name>A0AAN6Q5S1_9PEZI</name>
<reference evidence="1" key="2">
    <citation type="submission" date="2023-05" db="EMBL/GenBank/DDBJ databases">
        <authorList>
            <consortium name="Lawrence Berkeley National Laboratory"/>
            <person name="Steindorff A."/>
            <person name="Hensen N."/>
            <person name="Bonometti L."/>
            <person name="Westerberg I."/>
            <person name="Brannstrom I.O."/>
            <person name="Guillou S."/>
            <person name="Cros-Aarteil S."/>
            <person name="Calhoun S."/>
            <person name="Haridas S."/>
            <person name="Kuo A."/>
            <person name="Mondo S."/>
            <person name="Pangilinan J."/>
            <person name="Riley R."/>
            <person name="Labutti K."/>
            <person name="Andreopoulos B."/>
            <person name="Lipzen A."/>
            <person name="Chen C."/>
            <person name="Yanf M."/>
            <person name="Daum C."/>
            <person name="Ng V."/>
            <person name="Clum A."/>
            <person name="Ohm R."/>
            <person name="Martin F."/>
            <person name="Silar P."/>
            <person name="Natvig D."/>
            <person name="Lalanne C."/>
            <person name="Gautier V."/>
            <person name="Ament-Velasquez S.L."/>
            <person name="Kruys A."/>
            <person name="Hutchinson M.I."/>
            <person name="Powell A.J."/>
            <person name="Barry K."/>
            <person name="Miller A.N."/>
            <person name="Grigoriev I.V."/>
            <person name="Debuchy R."/>
            <person name="Gladieux P."/>
            <person name="Thoren M.H."/>
            <person name="Johannesson H."/>
        </authorList>
    </citation>
    <scope>NUCLEOTIDE SEQUENCE</scope>
    <source>
        <strain evidence="1">CBS 757.83</strain>
    </source>
</reference>
<sequence length="157" mass="17378">MATMAWRGFGGQGGAFDARKRFRSQGGFSCVGRFFFTYSTGTLGRRIGKVMVLTSCLFQSSASVKGVTKWKPVSPGRSATWGVVYLLDAIPKGACCRVTVMCGWGWLVWRFSALVDLARERPMVVAFLIFRFAMVCLSKRGHAGEVGWKSNESVRRD</sequence>
<dbReference type="Proteomes" id="UP001305647">
    <property type="component" value="Unassembled WGS sequence"/>
</dbReference>
<evidence type="ECO:0000313" key="1">
    <source>
        <dbReference type="EMBL" id="KAK4101506.1"/>
    </source>
</evidence>
<organism evidence="1 2">
    <name type="scientific">Parathielavia hyrcaniae</name>
    <dbReference type="NCBI Taxonomy" id="113614"/>
    <lineage>
        <taxon>Eukaryota</taxon>
        <taxon>Fungi</taxon>
        <taxon>Dikarya</taxon>
        <taxon>Ascomycota</taxon>
        <taxon>Pezizomycotina</taxon>
        <taxon>Sordariomycetes</taxon>
        <taxon>Sordariomycetidae</taxon>
        <taxon>Sordariales</taxon>
        <taxon>Chaetomiaceae</taxon>
        <taxon>Parathielavia</taxon>
    </lineage>
</organism>
<dbReference type="AlphaFoldDB" id="A0AAN6Q5S1"/>
<dbReference type="EMBL" id="MU863635">
    <property type="protein sequence ID" value="KAK4101506.1"/>
    <property type="molecule type" value="Genomic_DNA"/>
</dbReference>
<protein>
    <submittedName>
        <fullName evidence="1">Uncharacterized protein</fullName>
    </submittedName>
</protein>
<proteinExistence type="predicted"/>